<dbReference type="NCBIfam" id="NF005603">
    <property type="entry name" value="PRK07340.1"/>
    <property type="match status" value="1"/>
</dbReference>
<dbReference type="PANTHER" id="PTHR13812:SF19">
    <property type="entry name" value="KETIMINE REDUCTASE MU-CRYSTALLIN"/>
    <property type="match status" value="1"/>
</dbReference>
<dbReference type="Gene3D" id="3.30.1780.10">
    <property type="entry name" value="ornithine cyclodeaminase, domain 1"/>
    <property type="match status" value="1"/>
</dbReference>
<dbReference type="PANTHER" id="PTHR13812">
    <property type="entry name" value="KETIMINE REDUCTASE MU-CRYSTALLIN"/>
    <property type="match status" value="1"/>
</dbReference>
<evidence type="ECO:0000313" key="2">
    <source>
        <dbReference type="Proteomes" id="UP000277007"/>
    </source>
</evidence>
<comment type="caution">
    <text evidence="1">The sequence shown here is derived from an EMBL/GenBank/DDBJ whole genome shotgun (WGS) entry which is preliminary data.</text>
</comment>
<dbReference type="Gene3D" id="3.40.50.720">
    <property type="entry name" value="NAD(P)-binding Rossmann-like Domain"/>
    <property type="match status" value="1"/>
</dbReference>
<dbReference type="Pfam" id="PF02423">
    <property type="entry name" value="OCD_Mu_crystall"/>
    <property type="match status" value="1"/>
</dbReference>
<name>A0A3S0HZW6_9PROT</name>
<dbReference type="InterPro" id="IPR053444">
    <property type="entry name" value="Pyr2C_reductase-like"/>
</dbReference>
<dbReference type="SUPFAM" id="SSF51735">
    <property type="entry name" value="NAD(P)-binding Rossmann-fold domains"/>
    <property type="match status" value="1"/>
</dbReference>
<organism evidence="1 2">
    <name type="scientific">Azospirillum griseum</name>
    <dbReference type="NCBI Taxonomy" id="2496639"/>
    <lineage>
        <taxon>Bacteria</taxon>
        <taxon>Pseudomonadati</taxon>
        <taxon>Pseudomonadota</taxon>
        <taxon>Alphaproteobacteria</taxon>
        <taxon>Rhodospirillales</taxon>
        <taxon>Azospirillaceae</taxon>
        <taxon>Azospirillum</taxon>
    </lineage>
</organism>
<proteinExistence type="predicted"/>
<sequence>MPEATMPVLTAAQTVALLPFGPLCATLADTARDYAAGRITAPERQVLPLPQDGVLLSMPATASDIAIHKLVNVCPTNGGRGLPTIHGVVSLFDAVTGAPLMVLDGPTVTGRRTAAVTLLAIGKLAPAPLTHVALIGAGKQSSSHVEALAALHPGIRVDVHTRSLDTATAFVRAHADSGLDLRPASGPIDPAAQVVVALTTSRSPVYDEAPRPDRLLIGVGAFKAEMAEFGPVPVLGSDLFVDDPAGGRHEAGDLIQAGADWATVRSLADALDGPLTPGRARLFKSVGCAAWDLAAARCALSVRG</sequence>
<dbReference type="OrthoDB" id="9785971at2"/>
<dbReference type="Proteomes" id="UP000277007">
    <property type="component" value="Unassembled WGS sequence"/>
</dbReference>
<dbReference type="InterPro" id="IPR003462">
    <property type="entry name" value="ODC_Mu_crystall"/>
</dbReference>
<dbReference type="InterPro" id="IPR023401">
    <property type="entry name" value="ODC_N"/>
</dbReference>
<gene>
    <name evidence="1" type="ORF">EJ903_14715</name>
</gene>
<dbReference type="NCBIfam" id="NF045512">
    <property type="entry name" value="PyrPipCarbRedLhpI"/>
    <property type="match status" value="1"/>
</dbReference>
<dbReference type="GO" id="GO:0005737">
    <property type="term" value="C:cytoplasm"/>
    <property type="evidence" value="ECO:0007669"/>
    <property type="project" value="TreeGrafter"/>
</dbReference>
<keyword evidence="2" id="KW-1185">Reference proteome</keyword>
<dbReference type="EMBL" id="RXMA01000013">
    <property type="protein sequence ID" value="RTR18887.1"/>
    <property type="molecule type" value="Genomic_DNA"/>
</dbReference>
<dbReference type="PIRSF" id="PIRSF001439">
    <property type="entry name" value="CryM"/>
    <property type="match status" value="1"/>
</dbReference>
<dbReference type="AlphaFoldDB" id="A0A3S0HZW6"/>
<dbReference type="RefSeq" id="WP_126616729.1">
    <property type="nucleotide sequence ID" value="NZ_JBHUCY010000038.1"/>
</dbReference>
<accession>A0A3S0HZW6</accession>
<reference evidence="1 2" key="1">
    <citation type="submission" date="2018-12" db="EMBL/GenBank/DDBJ databases">
        <authorList>
            <person name="Yang Y."/>
        </authorList>
    </citation>
    <scope>NUCLEOTIDE SEQUENCE [LARGE SCALE GENOMIC DNA]</scope>
    <source>
        <strain evidence="1 2">L-25-5w-1</strain>
    </source>
</reference>
<dbReference type="InterPro" id="IPR036291">
    <property type="entry name" value="NAD(P)-bd_dom_sf"/>
</dbReference>
<protein>
    <submittedName>
        <fullName evidence="1">Delta(1)-pyrroline-2-carboxylate reductase family protein</fullName>
    </submittedName>
</protein>
<evidence type="ECO:0000313" key="1">
    <source>
        <dbReference type="EMBL" id="RTR18887.1"/>
    </source>
</evidence>